<dbReference type="SUPFAM" id="SSF48452">
    <property type="entry name" value="TPR-like"/>
    <property type="match status" value="1"/>
</dbReference>
<protein>
    <recommendedName>
        <fullName evidence="5">Tetratricopeptide repeat-containing protein</fullName>
    </recommendedName>
</protein>
<evidence type="ECO:0000313" key="4">
    <source>
        <dbReference type="Proteomes" id="UP001500936"/>
    </source>
</evidence>
<dbReference type="PROSITE" id="PS50005">
    <property type="entry name" value="TPR"/>
    <property type="match status" value="1"/>
</dbReference>
<dbReference type="InterPro" id="IPR011990">
    <property type="entry name" value="TPR-like_helical_dom_sf"/>
</dbReference>
<feature type="repeat" description="TPR" evidence="1">
    <location>
        <begin position="208"/>
        <end position="241"/>
    </location>
</feature>
<feature type="region of interest" description="Disordered" evidence="2">
    <location>
        <begin position="34"/>
        <end position="71"/>
    </location>
</feature>
<sequence length="289" mass="31652">MKKSIIVVLVLATALTAGLYSLPKVVVQNENKQLGGRSSAQTSGSGLVTGDSTSAGGHVGDTQNADLHQKPLTAEQERRLGTLQRQYASATVAGKPAAANELITFFRSVSRYDSAAHYAAEIARLEPTEQNWLRAGDQYFEAYGFAVDEQKAANLGEKTRVAYQKALDKNPNLLAAKANMAMTYVSTQTPMQGIMLLREVLQQDPTNELALFNLGLLSMRSGQYTRAIDRFRQILVTSPGNRKAQFYLGISLAEAGQKDEARKVLAQAKTQEKDPQILAAIREYEERLK</sequence>
<feature type="compositionally biased region" description="Polar residues" evidence="2">
    <location>
        <begin position="34"/>
        <end position="66"/>
    </location>
</feature>
<organism evidence="3 4">
    <name type="scientific">Nibrella viscosa</name>
    <dbReference type="NCBI Taxonomy" id="1084524"/>
    <lineage>
        <taxon>Bacteria</taxon>
        <taxon>Pseudomonadati</taxon>
        <taxon>Bacteroidota</taxon>
        <taxon>Cytophagia</taxon>
        <taxon>Cytophagales</taxon>
        <taxon>Spirosomataceae</taxon>
        <taxon>Nibrella</taxon>
    </lineage>
</organism>
<dbReference type="InterPro" id="IPR019734">
    <property type="entry name" value="TPR_rpt"/>
</dbReference>
<evidence type="ECO:0000256" key="1">
    <source>
        <dbReference type="PROSITE-ProRule" id="PRU00339"/>
    </source>
</evidence>
<dbReference type="RefSeq" id="WP_345270588.1">
    <property type="nucleotide sequence ID" value="NZ_BAABHB010000014.1"/>
</dbReference>
<keyword evidence="1" id="KW-0802">TPR repeat</keyword>
<proteinExistence type="predicted"/>
<dbReference type="EMBL" id="BAABHB010000014">
    <property type="protein sequence ID" value="GAA4416466.1"/>
    <property type="molecule type" value="Genomic_DNA"/>
</dbReference>
<name>A0ABP8KU92_9BACT</name>
<dbReference type="Gene3D" id="1.25.40.10">
    <property type="entry name" value="Tetratricopeptide repeat domain"/>
    <property type="match status" value="1"/>
</dbReference>
<reference evidence="4" key="1">
    <citation type="journal article" date="2019" name="Int. J. Syst. Evol. Microbiol.">
        <title>The Global Catalogue of Microorganisms (GCM) 10K type strain sequencing project: providing services to taxonomists for standard genome sequencing and annotation.</title>
        <authorList>
            <consortium name="The Broad Institute Genomics Platform"/>
            <consortium name="The Broad Institute Genome Sequencing Center for Infectious Disease"/>
            <person name="Wu L."/>
            <person name="Ma J."/>
        </authorList>
    </citation>
    <scope>NUCLEOTIDE SEQUENCE [LARGE SCALE GENOMIC DNA]</scope>
    <source>
        <strain evidence="4">JCM 17925</strain>
    </source>
</reference>
<comment type="caution">
    <text evidence="3">The sequence shown here is derived from an EMBL/GenBank/DDBJ whole genome shotgun (WGS) entry which is preliminary data.</text>
</comment>
<accession>A0ABP8KU92</accession>
<evidence type="ECO:0000256" key="2">
    <source>
        <dbReference type="SAM" id="MobiDB-lite"/>
    </source>
</evidence>
<evidence type="ECO:0008006" key="5">
    <source>
        <dbReference type="Google" id="ProtNLM"/>
    </source>
</evidence>
<keyword evidence="4" id="KW-1185">Reference proteome</keyword>
<evidence type="ECO:0000313" key="3">
    <source>
        <dbReference type="EMBL" id="GAA4416466.1"/>
    </source>
</evidence>
<dbReference type="Pfam" id="PF14559">
    <property type="entry name" value="TPR_19"/>
    <property type="match status" value="1"/>
</dbReference>
<dbReference type="Proteomes" id="UP001500936">
    <property type="component" value="Unassembled WGS sequence"/>
</dbReference>
<dbReference type="SMART" id="SM00028">
    <property type="entry name" value="TPR"/>
    <property type="match status" value="3"/>
</dbReference>
<gene>
    <name evidence="3" type="ORF">GCM10023187_47900</name>
</gene>